<dbReference type="InterPro" id="IPR012317">
    <property type="entry name" value="Poly(ADP-ribose)pol_cat_dom"/>
</dbReference>
<evidence type="ECO:0000256" key="6">
    <source>
        <dbReference type="ARBA" id="ARBA00024347"/>
    </source>
</evidence>
<dbReference type="InterPro" id="IPR057043">
    <property type="entry name" value="PARP14_KH_2"/>
</dbReference>
<dbReference type="Pfam" id="PF00644">
    <property type="entry name" value="PARP"/>
    <property type="match status" value="1"/>
</dbReference>
<dbReference type="CDD" id="cd02903">
    <property type="entry name" value="Macro_BAL-like"/>
    <property type="match status" value="1"/>
</dbReference>
<dbReference type="Pfam" id="PF23253">
    <property type="entry name" value="KH_PARP14_6"/>
    <property type="match status" value="1"/>
</dbReference>
<comment type="caution">
    <text evidence="11">The sequence shown here is derived from an EMBL/GenBank/DDBJ whole genome shotgun (WGS) entry which is preliminary data.</text>
</comment>
<dbReference type="GO" id="GO:0005634">
    <property type="term" value="C:nucleus"/>
    <property type="evidence" value="ECO:0007669"/>
    <property type="project" value="UniProtKB-SubCell"/>
</dbReference>
<evidence type="ECO:0000256" key="8">
    <source>
        <dbReference type="SAM" id="MobiDB-lite"/>
    </source>
</evidence>
<dbReference type="InterPro" id="IPR057048">
    <property type="entry name" value="PARP14_KH_6"/>
</dbReference>
<sequence length="1801" mass="198086">MADEYSYVLLVELEEKNLPRLKLKLAKYFGSKKNGGDCEVEYNNGSKTAVIRFRLEEDRQKVLKKETHQINLEKGVVKMTVRLPDDQTTKGAPSEELDQNSDDAGINIPSSTNEHIPAVEVQTEANVGADETVDEECSTSTVLGNVPEMLETEYLEMLVEYVLKDIPDPTSAFPRFTLEVFPDLASAVVTFQSGKENTDFVTSCPQNKRFAKKGLSVRPLEVTKQVLVDDTHRVGDDFLRLYFENAGASVENVVLNEAEQSATITFEDHKDVQKIMKKTHHIKGKEMRVFPFYNSLGRALYGKDKPSLKLPEAVSEPIADAVWRYLNHNQSAAETIRIQLAKDFCNVNLDHSTVCLSPQTSLLQEKDAKAIVKEWRDTVESSFAQALSKIKALKLPTDLKVWEESEETIRQLLLNEDLVVVPDKATGILSVVGLMVDVNRLEPTLSDVVNKIAKRVKRETFSVTQEINVSQSIYHILCLTGLEVQVLRVYPELNMSFKKGSPHLMVTGLSEEILAASKVIYDAMFALKRQNLKIDNFVLDLLKDGQQEELTNELLTSNGINAAFEMNTISMQLLAGSERDLNDAEDHLGRLLISHYIDVEDSNVLEKQEWQNLVSQLENADNKSCMSIGINCTPQQVVVSGKKDTVERVSSELDDFLKQNAQVEETVVVKPNVIVEYIKKLDTSWFEQFKDKVVVVSYRKEAICLSGSRANVAECMTLVQHLVSSVCFESLQVPMPGVKKLFKDKETMFVYSLSSQTGCLVQLVDETSVGQADLAQRQVPKPVFQMQTPDGVEIAVSKADMCSYPVHAVVNASNSNLKHEGGLAGALLKAAGPQFQDECDKIISFNTQLMPGDCVITGAGGQLCCQKVIHAVGPTYDKANPQKSLAQLKRAVKGSLELAEKHGCISVALPAISRNQGFPLNVCASTIVKAVREYCNDKYGDNTLERIHLVNNDNSTVQAMVAAVQQRFGNHSVSSSQQSLPTKKYSSPEKQAGSVVLDPNCLGQVQTKEGLDITLTKGNIENATTEATVNTVFEDLSLNNGAVSNAIFGVAGPQLQVLVNAITKNGTFGEIIITDGCQLKSKKVFHAVTPPWGNGADKTLSVIFTECLAKAEEMGLTSISFPAIGTGKLGFPKDLVASTLLDTIDQFSSKTQPKHLKKVMIILYPLDAETIKAFSDEFAKKFPSATGGPVPTNSPQSTGPFSIVVSSSGMYETKMGNVVVQAVTGDITKETTDVIVNSSNDNFSLKSGVSKAILDAAGQAVEAECQDLGAKPNTGMIITQPGNLKSKKILHLVAKADPVTINKVVKDALQMCVTGSYTSVSFPAIGTGQGNVKGRQVADAMLDAVIEVLSQNTNGPLKTVRIVIFQPAMLKEFYNSMHHRAATEPKDKSWLSKLFKSLFTSGSDDKPQNEEDFVIESVKVDPVSFHICGESQAKVDLAKQSITDLISKEQENVCIKDSAILSLSIADRQRIVVIQKTRGVSIRFDGQQAQASLTIEGLSKDVLKANHEINEMLKSARNEEELKNNLELVAAVADWQFQHPGLQFQSFDSMDNFKLEQAMTKKQLNVKVKVQGQEYTVTMPKGPATDNRGNTLQIKRIDKLKGEDDIPAGWDAMPAGSPCLAVPIVAGSPEHTEVLNLFQATCPRNIVKIERIQNPGLWKGLQIQKRVMEQRNKHQHNERRLFHGTCEDTAASINEHGFNRSYAGKNAACYGNGTYFAVDAIYSARDTYSKPNANGEKCMHLCRVLTGDFTLGKQDMIVPPAKSGTVSLQKYDSVVDKMANTTMFVIFHDSQAYPEYMITFK</sequence>
<evidence type="ECO:0000256" key="2">
    <source>
        <dbReference type="ARBA" id="ARBA00022676"/>
    </source>
</evidence>
<dbReference type="InterPro" id="IPR057050">
    <property type="entry name" value="RRM_PARP14_2"/>
</dbReference>
<dbReference type="GO" id="GO:0070212">
    <property type="term" value="P:protein poly-ADP-ribosylation"/>
    <property type="evidence" value="ECO:0007669"/>
    <property type="project" value="TreeGrafter"/>
</dbReference>
<protein>
    <recommendedName>
        <fullName evidence="7">Poly [ADP-ribose] polymerase</fullName>
        <shortName evidence="7">PARP</shortName>
        <ecNumber evidence="7">2.4.2.-</ecNumber>
    </recommendedName>
</protein>
<dbReference type="Pfam" id="PF23085">
    <property type="entry name" value="RRM_PARP14_3"/>
    <property type="match status" value="1"/>
</dbReference>
<dbReference type="CDD" id="cd01439">
    <property type="entry name" value="TCCD_inducible_PARP_like"/>
    <property type="match status" value="1"/>
</dbReference>
<comment type="subcellular location">
    <subcellularLocation>
        <location evidence="1">Nucleus</location>
    </subcellularLocation>
</comment>
<dbReference type="PANTHER" id="PTHR14453">
    <property type="entry name" value="PARP/ZINC FINGER CCCH TYPE DOMAIN CONTAINING PROTEIN"/>
    <property type="match status" value="1"/>
</dbReference>
<dbReference type="InterPro" id="IPR057051">
    <property type="entry name" value="PARP14_RPM_1"/>
</dbReference>
<organism evidence="11 12">
    <name type="scientific">Pogonophryne albipinna</name>
    <dbReference type="NCBI Taxonomy" id="1090488"/>
    <lineage>
        <taxon>Eukaryota</taxon>
        <taxon>Metazoa</taxon>
        <taxon>Chordata</taxon>
        <taxon>Craniata</taxon>
        <taxon>Vertebrata</taxon>
        <taxon>Euteleostomi</taxon>
        <taxon>Actinopterygii</taxon>
        <taxon>Neopterygii</taxon>
        <taxon>Teleostei</taxon>
        <taxon>Neoteleostei</taxon>
        <taxon>Acanthomorphata</taxon>
        <taxon>Eupercaria</taxon>
        <taxon>Perciformes</taxon>
        <taxon>Notothenioidei</taxon>
        <taxon>Pogonophryne</taxon>
    </lineage>
</organism>
<dbReference type="InterPro" id="IPR057046">
    <property type="entry name" value="PARP14_KH_4"/>
</dbReference>
<reference evidence="11" key="1">
    <citation type="submission" date="2022-11" db="EMBL/GenBank/DDBJ databases">
        <title>Chromosome-level genome of Pogonophryne albipinna.</title>
        <authorList>
            <person name="Jo E."/>
        </authorList>
    </citation>
    <scope>NUCLEOTIDE SEQUENCE</scope>
    <source>
        <strain evidence="11">SGF0006</strain>
        <tissue evidence="11">Muscle</tissue>
    </source>
</reference>
<dbReference type="Gene3D" id="3.30.70.330">
    <property type="match status" value="2"/>
</dbReference>
<proteinExistence type="inferred from homology"/>
<dbReference type="InterPro" id="IPR052056">
    <property type="entry name" value="Mono-ARTD/PARP"/>
</dbReference>
<dbReference type="InterPro" id="IPR002589">
    <property type="entry name" value="Macro_dom"/>
</dbReference>
<evidence type="ECO:0000256" key="4">
    <source>
        <dbReference type="ARBA" id="ARBA00023027"/>
    </source>
</evidence>
<dbReference type="InterPro" id="IPR057044">
    <property type="entry name" value="PARP14_KH_1"/>
</dbReference>
<dbReference type="PANTHER" id="PTHR14453:SF89">
    <property type="entry name" value="PROTEIN MONO-ADP-RIBOSYLTRANSFERASE PARP14"/>
    <property type="match status" value="1"/>
</dbReference>
<dbReference type="CDD" id="cd02907">
    <property type="entry name" value="Macro_Af1521_BAL-like"/>
    <property type="match status" value="1"/>
</dbReference>
<dbReference type="GO" id="GO:1990404">
    <property type="term" value="F:NAD+-protein mono-ADP-ribosyltransferase activity"/>
    <property type="evidence" value="ECO:0007669"/>
    <property type="project" value="TreeGrafter"/>
</dbReference>
<comment type="similarity">
    <text evidence="6">Belongs to the ARTD/PARP family.</text>
</comment>
<dbReference type="Pfam" id="PF23084">
    <property type="entry name" value="KH_PARP14_1"/>
    <property type="match status" value="1"/>
</dbReference>
<dbReference type="Gene3D" id="3.40.220.10">
    <property type="entry name" value="Leucine Aminopeptidase, subunit E, domain 1"/>
    <property type="match status" value="3"/>
</dbReference>
<dbReference type="Pfam" id="PF23251">
    <property type="entry name" value="KH_PARP14_4"/>
    <property type="match status" value="1"/>
</dbReference>
<dbReference type="SMART" id="SM00506">
    <property type="entry name" value="A1pp"/>
    <property type="match status" value="3"/>
</dbReference>
<accession>A0AAD6AZS0</accession>
<keyword evidence="12" id="KW-1185">Reference proteome</keyword>
<evidence type="ECO:0000256" key="1">
    <source>
        <dbReference type="ARBA" id="ARBA00004123"/>
    </source>
</evidence>
<dbReference type="Pfam" id="PF22005">
    <property type="entry name" value="WWE_1"/>
    <property type="match status" value="1"/>
</dbReference>
<dbReference type="InterPro" id="IPR057049">
    <property type="entry name" value="PARP14_KH_8"/>
</dbReference>
<dbReference type="GO" id="GO:0010629">
    <property type="term" value="P:negative regulation of gene expression"/>
    <property type="evidence" value="ECO:0007669"/>
    <property type="project" value="TreeGrafter"/>
</dbReference>
<keyword evidence="4 7" id="KW-0520">NAD</keyword>
<dbReference type="InterPro" id="IPR037197">
    <property type="entry name" value="WWE_dom_sf"/>
</dbReference>
<dbReference type="GO" id="GO:0003950">
    <property type="term" value="F:NAD+ poly-ADP-ribosyltransferase activity"/>
    <property type="evidence" value="ECO:0007669"/>
    <property type="project" value="UniProtKB-UniRule"/>
</dbReference>
<dbReference type="EC" id="2.4.2.-" evidence="7"/>
<dbReference type="InterPro" id="IPR057047">
    <property type="entry name" value="PARP14_KH_5"/>
</dbReference>
<dbReference type="GO" id="GO:0003714">
    <property type="term" value="F:transcription corepressor activity"/>
    <property type="evidence" value="ECO:0007669"/>
    <property type="project" value="TreeGrafter"/>
</dbReference>
<feature type="domain" description="Macro" evidence="10">
    <location>
        <begin position="781"/>
        <end position="1182"/>
    </location>
</feature>
<evidence type="ECO:0000256" key="7">
    <source>
        <dbReference type="RuleBase" id="RU362114"/>
    </source>
</evidence>
<dbReference type="GO" id="GO:0005737">
    <property type="term" value="C:cytoplasm"/>
    <property type="evidence" value="ECO:0007669"/>
    <property type="project" value="TreeGrafter"/>
</dbReference>
<dbReference type="InterPro" id="IPR043472">
    <property type="entry name" value="Macro_dom-like"/>
</dbReference>
<dbReference type="PROSITE" id="PS51154">
    <property type="entry name" value="MACRO"/>
    <property type="match status" value="2"/>
</dbReference>
<dbReference type="Pfam" id="PF23245">
    <property type="entry name" value="RRM_PARP14_2"/>
    <property type="match status" value="1"/>
</dbReference>
<evidence type="ECO:0000313" key="12">
    <source>
        <dbReference type="Proteomes" id="UP001219934"/>
    </source>
</evidence>
<dbReference type="SUPFAM" id="SSF117839">
    <property type="entry name" value="WWE domain"/>
    <property type="match status" value="1"/>
</dbReference>
<name>A0AAD6AZS0_9TELE</name>
<gene>
    <name evidence="11" type="ORF">JOQ06_030522</name>
</gene>
<dbReference type="FunFam" id="3.90.228.10:FF:000008">
    <property type="entry name" value="Poly [ADP-ribose] polymerase"/>
    <property type="match status" value="1"/>
</dbReference>
<dbReference type="InterPro" id="IPR057045">
    <property type="entry name" value="PARP14_KH_3"/>
</dbReference>
<dbReference type="Pfam" id="PF23222">
    <property type="entry name" value="RRM_PARP14_1"/>
    <property type="match status" value="1"/>
</dbReference>
<feature type="domain" description="Macro" evidence="10">
    <location>
        <begin position="1207"/>
        <end position="1381"/>
    </location>
</feature>
<dbReference type="InterPro" id="IPR012677">
    <property type="entry name" value="Nucleotide-bd_a/b_plait_sf"/>
</dbReference>
<dbReference type="SUPFAM" id="SSF56399">
    <property type="entry name" value="ADP-ribosylation"/>
    <property type="match status" value="1"/>
</dbReference>
<evidence type="ECO:0000256" key="3">
    <source>
        <dbReference type="ARBA" id="ARBA00022679"/>
    </source>
</evidence>
<dbReference type="Pfam" id="PF23252">
    <property type="entry name" value="KH_PARP14_5"/>
    <property type="match status" value="1"/>
</dbReference>
<dbReference type="Gene3D" id="3.90.228.10">
    <property type="match status" value="1"/>
</dbReference>
<dbReference type="Pfam" id="PF23249">
    <property type="entry name" value="KH_PARP14_3"/>
    <property type="match status" value="1"/>
</dbReference>
<evidence type="ECO:0000259" key="10">
    <source>
        <dbReference type="PROSITE" id="PS51154"/>
    </source>
</evidence>
<feature type="region of interest" description="Disordered" evidence="8">
    <location>
        <begin position="83"/>
        <end position="102"/>
    </location>
</feature>
<keyword evidence="3 7" id="KW-0808">Transferase</keyword>
<dbReference type="PROSITE" id="PS51059">
    <property type="entry name" value="PARP_CATALYTIC"/>
    <property type="match status" value="1"/>
</dbReference>
<dbReference type="Pfam" id="PF23248">
    <property type="entry name" value="KH_PARP14_2"/>
    <property type="match status" value="1"/>
</dbReference>
<dbReference type="InterPro" id="IPR054596">
    <property type="entry name" value="PARP14_WWE"/>
</dbReference>
<dbReference type="Proteomes" id="UP001219934">
    <property type="component" value="Unassembled WGS sequence"/>
</dbReference>
<evidence type="ECO:0000259" key="9">
    <source>
        <dbReference type="PROSITE" id="PS51059"/>
    </source>
</evidence>
<feature type="domain" description="PARP catalytic" evidence="9">
    <location>
        <begin position="1604"/>
        <end position="1801"/>
    </location>
</feature>
<dbReference type="Gene3D" id="3.30.720.50">
    <property type="match status" value="1"/>
</dbReference>
<keyword evidence="2 7" id="KW-0328">Glycosyltransferase</keyword>
<evidence type="ECO:0000256" key="5">
    <source>
        <dbReference type="ARBA" id="ARBA00023242"/>
    </source>
</evidence>
<keyword evidence="5" id="KW-0539">Nucleus</keyword>
<dbReference type="Pfam" id="PF23254">
    <property type="entry name" value="KH_PARP14_8"/>
    <property type="match status" value="1"/>
</dbReference>
<dbReference type="SUPFAM" id="SSF52949">
    <property type="entry name" value="Macro domain-like"/>
    <property type="match status" value="3"/>
</dbReference>
<evidence type="ECO:0000313" key="11">
    <source>
        <dbReference type="EMBL" id="KAJ4933698.1"/>
    </source>
</evidence>
<dbReference type="EMBL" id="JAPTMU010000013">
    <property type="protein sequence ID" value="KAJ4933698.1"/>
    <property type="molecule type" value="Genomic_DNA"/>
</dbReference>
<dbReference type="Pfam" id="PF01661">
    <property type="entry name" value="Macro"/>
    <property type="match status" value="3"/>
</dbReference>